<proteinExistence type="predicted"/>
<feature type="compositionally biased region" description="Basic and acidic residues" evidence="1">
    <location>
        <begin position="41"/>
        <end position="54"/>
    </location>
</feature>
<feature type="region of interest" description="Disordered" evidence="1">
    <location>
        <begin position="1"/>
        <end position="69"/>
    </location>
</feature>
<dbReference type="EMBL" id="CP043732">
    <property type="protein sequence ID" value="QMU96922.1"/>
    <property type="molecule type" value="Genomic_DNA"/>
</dbReference>
<accession>A0A7D8AEX4</accession>
<dbReference type="Proteomes" id="UP000515708">
    <property type="component" value="Chromosome"/>
</dbReference>
<protein>
    <submittedName>
        <fullName evidence="2">Uncharacterized protein</fullName>
    </submittedName>
</protein>
<evidence type="ECO:0000313" key="2">
    <source>
        <dbReference type="EMBL" id="QMU96922.1"/>
    </source>
</evidence>
<sequence>MSDPTPFPTDPMKAEGTDPDLSQDDDSREATEGTDEERPDDGEPTHDERVHDQIAADVQNPQEEFPRIP</sequence>
<reference evidence="2 3" key="1">
    <citation type="journal article" date="2020" name="Front. Microbiol.">
        <title>Design of Bacterial Strain-Specific qPCR Assays Using NGS Data and Publicly Available Resources and Its Application to Track Biocontrol Strains.</title>
        <authorList>
            <person name="Hernandez I."/>
            <person name="Sant C."/>
            <person name="Martinez R."/>
            <person name="Fernandez C."/>
        </authorList>
    </citation>
    <scope>NUCLEOTIDE SEQUENCE [LARGE SCALE GENOMIC DNA]</scope>
    <source>
        <strain evidence="2 3">B24</strain>
    </source>
</reference>
<gene>
    <name evidence="2" type="ORF">FVO59_06570</name>
</gene>
<dbReference type="RefSeq" id="WP_182255878.1">
    <property type="nucleotide sequence ID" value="NZ_CP043732.1"/>
</dbReference>
<evidence type="ECO:0000256" key="1">
    <source>
        <dbReference type="SAM" id="MobiDB-lite"/>
    </source>
</evidence>
<name>A0A7D8AEX4_9MICO</name>
<dbReference type="AlphaFoldDB" id="A0A7D8AEX4"/>
<feature type="compositionally biased region" description="Acidic residues" evidence="1">
    <location>
        <begin position="17"/>
        <end position="40"/>
    </location>
</feature>
<organism evidence="2 3">
    <name type="scientific">Microbacterium esteraromaticum</name>
    <dbReference type="NCBI Taxonomy" id="57043"/>
    <lineage>
        <taxon>Bacteria</taxon>
        <taxon>Bacillati</taxon>
        <taxon>Actinomycetota</taxon>
        <taxon>Actinomycetes</taxon>
        <taxon>Micrococcales</taxon>
        <taxon>Microbacteriaceae</taxon>
        <taxon>Microbacterium</taxon>
    </lineage>
</organism>
<evidence type="ECO:0000313" key="3">
    <source>
        <dbReference type="Proteomes" id="UP000515708"/>
    </source>
</evidence>